<sequence>MNRSVLGREGFWNAVFLATTIALLLLNGVGLIYGITIVLPHFLYIPVVIGAYRFPRWGTAAAGCIGGVYLVMVLLITGGSPPLLNEALVRVGLLIVIGWLVALLTRRLGEQEDLYRGLFDHSEGGSLLIVVTGARRVVGEVNWKAASLVGRKRSALRGGPLTAFWDPGEESAFFSRLSRGGAVYETETIFSLPDGAPLIVQVSAASLRGGRVILTFFDITARVHAEQALKTANDKLNFLARISADHLQRTVDEIRATVDEAAAHDGGAGFQAYFGRIRVLAGTISRQLVLTESYKDLGTSPPVWQNVQRALESVHLPVDAGTVRVRFWAKRLEIYADPLLVDVLAHLVRNPFRFAGSVTEILVRYQETGDGLALLVEDDGQGIPTAEKKQIFEYDAGEHAGIGLFICRQILEVTGMTIEETGIEGQGAQFVIHVLPGGYRIEGSGDDAPATRLHGVLDAPGLSVRELSSAEFPIAEAVWVEYHQMTGDPRTDRVFAAFQDGQVVSLARCRRHPDGLEVDGVFTLIVHRSHGYAHAVVSALVEACGRELLFMYAVRDLVGFYGRYGFVPIDEHQLPPTIRERYAWAQGQMEGANVCPMRRDPLG</sequence>
<dbReference type="SUPFAM" id="SSF55729">
    <property type="entry name" value="Acyl-CoA N-acyltransferases (Nat)"/>
    <property type="match status" value="1"/>
</dbReference>
<dbReference type="KEGG" id="mpl:Mpal_2453"/>
<keyword evidence="4" id="KW-0418">Kinase</keyword>
<dbReference type="InterPro" id="IPR003594">
    <property type="entry name" value="HATPase_dom"/>
</dbReference>
<gene>
    <name evidence="4" type="ordered locus">Mpal_2453</name>
</gene>
<dbReference type="Gene3D" id="3.30.565.10">
    <property type="entry name" value="Histidine kinase-like ATPase, C-terminal domain"/>
    <property type="match status" value="1"/>
</dbReference>
<dbReference type="Proteomes" id="UP000002457">
    <property type="component" value="Chromosome"/>
</dbReference>
<dbReference type="PANTHER" id="PTHR45569:SF1">
    <property type="entry name" value="SENSOR PROTEIN KDPD"/>
    <property type="match status" value="1"/>
</dbReference>
<feature type="domain" description="N-acetyltransferase" evidence="3">
    <location>
        <begin position="451"/>
        <end position="585"/>
    </location>
</feature>
<dbReference type="InterPro" id="IPR000182">
    <property type="entry name" value="GNAT_dom"/>
</dbReference>
<dbReference type="SMART" id="SM00387">
    <property type="entry name" value="HATPase_c"/>
    <property type="match status" value="1"/>
</dbReference>
<feature type="domain" description="Histidine kinase" evidence="2">
    <location>
        <begin position="340"/>
        <end position="434"/>
    </location>
</feature>
<evidence type="ECO:0000259" key="3">
    <source>
        <dbReference type="PROSITE" id="PS51186"/>
    </source>
</evidence>
<keyword evidence="4" id="KW-0808">Transferase</keyword>
<dbReference type="InterPro" id="IPR000014">
    <property type="entry name" value="PAS"/>
</dbReference>
<dbReference type="HOGENOM" id="CLU_000445_114_58_2"/>
<dbReference type="AlphaFoldDB" id="B8GEM9"/>
<evidence type="ECO:0000313" key="4">
    <source>
        <dbReference type="EMBL" id="ACL17730.1"/>
    </source>
</evidence>
<dbReference type="CDD" id="cd00075">
    <property type="entry name" value="HATPase"/>
    <property type="match status" value="1"/>
</dbReference>
<keyword evidence="1" id="KW-1133">Transmembrane helix</keyword>
<dbReference type="Gene3D" id="3.40.630.30">
    <property type="match status" value="1"/>
</dbReference>
<dbReference type="PROSITE" id="PS50109">
    <property type="entry name" value="HIS_KIN"/>
    <property type="match status" value="1"/>
</dbReference>
<dbReference type="OrthoDB" id="8127at2157"/>
<dbReference type="eggNOG" id="arCOG06193">
    <property type="taxonomic scope" value="Archaea"/>
</dbReference>
<dbReference type="InterPro" id="IPR005467">
    <property type="entry name" value="His_kinase_dom"/>
</dbReference>
<dbReference type="InterPro" id="IPR036890">
    <property type="entry name" value="HATPase_C_sf"/>
</dbReference>
<evidence type="ECO:0000256" key="1">
    <source>
        <dbReference type="SAM" id="Phobius"/>
    </source>
</evidence>
<dbReference type="eggNOG" id="arCOG00840">
    <property type="taxonomic scope" value="Archaea"/>
</dbReference>
<dbReference type="NCBIfam" id="TIGR00229">
    <property type="entry name" value="sensory_box"/>
    <property type="match status" value="1"/>
</dbReference>
<protein>
    <submittedName>
        <fullName evidence="4">PAS/PAC sensor signal transduction histidine kinase</fullName>
    </submittedName>
</protein>
<dbReference type="Pfam" id="PF00583">
    <property type="entry name" value="Acetyltransf_1"/>
    <property type="match status" value="1"/>
</dbReference>
<accession>B8GEM9</accession>
<evidence type="ECO:0000313" key="5">
    <source>
        <dbReference type="Proteomes" id="UP000002457"/>
    </source>
</evidence>
<dbReference type="InterPro" id="IPR016181">
    <property type="entry name" value="Acyl_CoA_acyltransferase"/>
</dbReference>
<keyword evidence="1" id="KW-0812">Transmembrane</keyword>
<dbReference type="EMBL" id="CP001338">
    <property type="protein sequence ID" value="ACL17730.1"/>
    <property type="molecule type" value="Genomic_DNA"/>
</dbReference>
<dbReference type="Gene3D" id="3.30.450.20">
    <property type="entry name" value="PAS domain"/>
    <property type="match status" value="1"/>
</dbReference>
<dbReference type="SUPFAM" id="SSF55785">
    <property type="entry name" value="PYP-like sensor domain (PAS domain)"/>
    <property type="match status" value="1"/>
</dbReference>
<dbReference type="STRING" id="521011.Mpal_2453"/>
<dbReference type="Pfam" id="PF02518">
    <property type="entry name" value="HATPase_c"/>
    <property type="match status" value="1"/>
</dbReference>
<name>B8GEM9_METPE</name>
<feature type="transmembrane region" description="Helical" evidence="1">
    <location>
        <begin position="57"/>
        <end position="76"/>
    </location>
</feature>
<dbReference type="GO" id="GO:0000155">
    <property type="term" value="F:phosphorelay sensor kinase activity"/>
    <property type="evidence" value="ECO:0007669"/>
    <property type="project" value="TreeGrafter"/>
</dbReference>
<dbReference type="SUPFAM" id="SSF55874">
    <property type="entry name" value="ATPase domain of HSP90 chaperone/DNA topoisomerase II/histidine kinase"/>
    <property type="match status" value="1"/>
</dbReference>
<feature type="transmembrane region" description="Helical" evidence="1">
    <location>
        <begin position="88"/>
        <end position="105"/>
    </location>
</feature>
<dbReference type="PANTHER" id="PTHR45569">
    <property type="entry name" value="SENSOR PROTEIN KDPD"/>
    <property type="match status" value="1"/>
</dbReference>
<dbReference type="PROSITE" id="PS51186">
    <property type="entry name" value="GNAT"/>
    <property type="match status" value="1"/>
</dbReference>
<dbReference type="Pfam" id="PF13426">
    <property type="entry name" value="PAS_9"/>
    <property type="match status" value="1"/>
</dbReference>
<feature type="transmembrane region" description="Helical" evidence="1">
    <location>
        <begin position="12"/>
        <end position="45"/>
    </location>
</feature>
<reference evidence="4 5" key="1">
    <citation type="journal article" date="2015" name="Genome Announc.">
        <title>Complete Genome Sequence of Methanosphaerula palustris E1-9CT, a Hydrogenotrophic Methanogen Isolated from a Minerotrophic Fen Peatland.</title>
        <authorList>
            <person name="Cadillo-Quiroz H."/>
            <person name="Browne P."/>
            <person name="Kyrpides N."/>
            <person name="Woyke T."/>
            <person name="Goodwin L."/>
            <person name="Detter C."/>
            <person name="Yavitt J.B."/>
            <person name="Zinder S.H."/>
        </authorList>
    </citation>
    <scope>NUCLEOTIDE SEQUENCE [LARGE SCALE GENOMIC DNA]</scope>
    <source>
        <strain evidence="5">ATCC BAA-1556 / DSM 19958 / E1-9c</strain>
    </source>
</reference>
<keyword evidence="5" id="KW-1185">Reference proteome</keyword>
<evidence type="ECO:0000259" key="2">
    <source>
        <dbReference type="PROSITE" id="PS50109"/>
    </source>
</evidence>
<dbReference type="InterPro" id="IPR035965">
    <property type="entry name" value="PAS-like_dom_sf"/>
</dbReference>
<proteinExistence type="predicted"/>
<keyword evidence="1" id="KW-0472">Membrane</keyword>
<dbReference type="GO" id="GO:0005886">
    <property type="term" value="C:plasma membrane"/>
    <property type="evidence" value="ECO:0007669"/>
    <property type="project" value="TreeGrafter"/>
</dbReference>
<organism evidence="4 5">
    <name type="scientific">Methanosphaerula palustris (strain ATCC BAA-1556 / DSM 19958 / E1-9c)</name>
    <dbReference type="NCBI Taxonomy" id="521011"/>
    <lineage>
        <taxon>Archaea</taxon>
        <taxon>Methanobacteriati</taxon>
        <taxon>Methanobacteriota</taxon>
        <taxon>Stenosarchaea group</taxon>
        <taxon>Methanomicrobia</taxon>
        <taxon>Methanomicrobiales</taxon>
        <taxon>Methanoregulaceae</taxon>
        <taxon>Methanosphaerula</taxon>
    </lineage>
</organism>
<dbReference type="InterPro" id="IPR052023">
    <property type="entry name" value="Histidine_kinase_KdpD"/>
</dbReference>
<dbReference type="GO" id="GO:0016747">
    <property type="term" value="F:acyltransferase activity, transferring groups other than amino-acyl groups"/>
    <property type="evidence" value="ECO:0007669"/>
    <property type="project" value="InterPro"/>
</dbReference>